<dbReference type="PANTHER" id="PTHR33325:SF5">
    <property type="entry name" value="TRANSCRIPTION FACTOR INTERACTOR AND REGULATOR CCHC(ZN) FAMILY"/>
    <property type="match status" value="1"/>
</dbReference>
<accession>A0AAP0GXW7</accession>
<evidence type="ECO:0000313" key="2">
    <source>
        <dbReference type="Proteomes" id="UP001408789"/>
    </source>
</evidence>
<reference evidence="1 2" key="1">
    <citation type="submission" date="2024-04" db="EMBL/GenBank/DDBJ databases">
        <title>The reference genome of an endangered Asteraceae, Deinandra increscens subsp. villosa, native to the Central Coast of California.</title>
        <authorList>
            <person name="Guilliams M."/>
            <person name="Hasenstab-Lehman K."/>
            <person name="Meyer R."/>
            <person name="Mcevoy S."/>
        </authorList>
    </citation>
    <scope>NUCLEOTIDE SEQUENCE [LARGE SCALE GENOMIC DNA]</scope>
    <source>
        <tissue evidence="1">Leaf</tissue>
    </source>
</reference>
<dbReference type="EMBL" id="JBCNJP010000017">
    <property type="protein sequence ID" value="KAK9064859.1"/>
    <property type="molecule type" value="Genomic_DNA"/>
</dbReference>
<keyword evidence="2" id="KW-1185">Reference proteome</keyword>
<dbReference type="PANTHER" id="PTHR33325">
    <property type="entry name" value="ZINC FINGER, CCHC-TYPE-RELATED"/>
    <property type="match status" value="1"/>
</dbReference>
<organism evidence="1 2">
    <name type="scientific">Deinandra increscens subsp. villosa</name>
    <dbReference type="NCBI Taxonomy" id="3103831"/>
    <lineage>
        <taxon>Eukaryota</taxon>
        <taxon>Viridiplantae</taxon>
        <taxon>Streptophyta</taxon>
        <taxon>Embryophyta</taxon>
        <taxon>Tracheophyta</taxon>
        <taxon>Spermatophyta</taxon>
        <taxon>Magnoliopsida</taxon>
        <taxon>eudicotyledons</taxon>
        <taxon>Gunneridae</taxon>
        <taxon>Pentapetalae</taxon>
        <taxon>asterids</taxon>
        <taxon>campanulids</taxon>
        <taxon>Asterales</taxon>
        <taxon>Asteraceae</taxon>
        <taxon>Asteroideae</taxon>
        <taxon>Heliantheae alliance</taxon>
        <taxon>Madieae</taxon>
        <taxon>Madiinae</taxon>
        <taxon>Deinandra</taxon>
    </lineage>
</organism>
<dbReference type="Proteomes" id="UP001408789">
    <property type="component" value="Unassembled WGS sequence"/>
</dbReference>
<protein>
    <submittedName>
        <fullName evidence="1">Uncharacterized protein</fullName>
    </submittedName>
</protein>
<evidence type="ECO:0000313" key="1">
    <source>
        <dbReference type="EMBL" id="KAK9064859.1"/>
    </source>
</evidence>
<gene>
    <name evidence="1" type="ORF">SSX86_016241</name>
</gene>
<comment type="caution">
    <text evidence="1">The sequence shown here is derived from an EMBL/GenBank/DDBJ whole genome shotgun (WGS) entry which is preliminary data.</text>
</comment>
<sequence length="78" mass="8903">MSNILKLEFAALDISGKNYLPWTLDVQIHLTANNLGETINDGNTTSLQDKAKAMIFLRHHLHEDLKTRYLTVKDPLEL</sequence>
<name>A0AAP0GXW7_9ASTR</name>
<dbReference type="AlphaFoldDB" id="A0AAP0GXW7"/>
<proteinExistence type="predicted"/>